<protein>
    <recommendedName>
        <fullName evidence="8">Serine/threonine-protein phosphatase</fullName>
        <ecNumber evidence="8">3.1.3.16</ecNumber>
    </recommendedName>
</protein>
<dbReference type="STRING" id="5722.A2F242"/>
<sequence length="302" mass="34201">MSETKEAFLDRLLAQIHKEKYFEEGEYIHFQHDDLLRLANLSINILNNDPILLNLSSPLYVFGDIHGYYRGLISFLDYCGYPPKSNLLFLGDYVDRGPNSVDTIVTLLALKCRYPHNVFLIRGNHETRELTAVYGFQEECKERYSLQVWDAICESFRYIPIAAIVGGTIFCVHGGITSEFQRLSQITQIERPLDPSDGGLVQNLLWADPSPDITGFVKSSRGTSYKFGVDIAESFVNNFGFDLICRAHQSVDKGFEFPFSPSTCLVTLFSADGYSKNPPNQAAIMYINEEMVCSFKFLESSN</sequence>
<dbReference type="PANTHER" id="PTHR11668:SF300">
    <property type="entry name" value="SERINE_THREONINE-PROTEIN PHOSPHATASE"/>
    <property type="match status" value="1"/>
</dbReference>
<dbReference type="InterPro" id="IPR006186">
    <property type="entry name" value="Ser/Thr-sp_prot-phosphatase"/>
</dbReference>
<dbReference type="VEuPathDB" id="TrichDB:TVAG_295750"/>
<evidence type="ECO:0000256" key="2">
    <source>
        <dbReference type="ARBA" id="ARBA00022723"/>
    </source>
</evidence>
<dbReference type="KEGG" id="tva:4758865"/>
<dbReference type="GO" id="GO:0005737">
    <property type="term" value="C:cytoplasm"/>
    <property type="evidence" value="ECO:0000318"/>
    <property type="project" value="GO_Central"/>
</dbReference>
<dbReference type="PANTHER" id="PTHR11668">
    <property type="entry name" value="SERINE/THREONINE PROTEIN PHOSPHATASE"/>
    <property type="match status" value="1"/>
</dbReference>
<gene>
    <name evidence="10" type="ORF">TVAG_295750</name>
</gene>
<evidence type="ECO:0000313" key="10">
    <source>
        <dbReference type="EMBL" id="EAY01041.1"/>
    </source>
</evidence>
<dbReference type="Proteomes" id="UP000001542">
    <property type="component" value="Unassembled WGS sequence"/>
</dbReference>
<dbReference type="GO" id="GO:0004722">
    <property type="term" value="F:protein serine/threonine phosphatase activity"/>
    <property type="evidence" value="ECO:0000318"/>
    <property type="project" value="GO_Central"/>
</dbReference>
<dbReference type="PROSITE" id="PS00125">
    <property type="entry name" value="SER_THR_PHOSPHATASE"/>
    <property type="match status" value="1"/>
</dbReference>
<evidence type="ECO:0000256" key="8">
    <source>
        <dbReference type="RuleBase" id="RU004273"/>
    </source>
</evidence>
<keyword evidence="3 8" id="KW-0378">Hydrolase</keyword>
<comment type="catalytic activity">
    <reaction evidence="7 8">
        <text>O-phospho-L-threonyl-[protein] + H2O = L-threonyl-[protein] + phosphate</text>
        <dbReference type="Rhea" id="RHEA:47004"/>
        <dbReference type="Rhea" id="RHEA-COMP:11060"/>
        <dbReference type="Rhea" id="RHEA-COMP:11605"/>
        <dbReference type="ChEBI" id="CHEBI:15377"/>
        <dbReference type="ChEBI" id="CHEBI:30013"/>
        <dbReference type="ChEBI" id="CHEBI:43474"/>
        <dbReference type="ChEBI" id="CHEBI:61977"/>
        <dbReference type="EC" id="3.1.3.16"/>
    </reaction>
</comment>
<comment type="cofactor">
    <cofactor evidence="1">
        <name>Mn(2+)</name>
        <dbReference type="ChEBI" id="CHEBI:29035"/>
    </cofactor>
</comment>
<dbReference type="InterPro" id="IPR004843">
    <property type="entry name" value="Calcineurin-like_PHP"/>
</dbReference>
<reference evidence="10" key="2">
    <citation type="journal article" date="2007" name="Science">
        <title>Draft genome sequence of the sexually transmitted pathogen Trichomonas vaginalis.</title>
        <authorList>
            <person name="Carlton J.M."/>
            <person name="Hirt R.P."/>
            <person name="Silva J.C."/>
            <person name="Delcher A.L."/>
            <person name="Schatz M."/>
            <person name="Zhao Q."/>
            <person name="Wortman J.R."/>
            <person name="Bidwell S.L."/>
            <person name="Alsmark U.C.M."/>
            <person name="Besteiro S."/>
            <person name="Sicheritz-Ponten T."/>
            <person name="Noel C.J."/>
            <person name="Dacks J.B."/>
            <person name="Foster P.G."/>
            <person name="Simillion C."/>
            <person name="Van de Peer Y."/>
            <person name="Miranda-Saavedra D."/>
            <person name="Barton G.J."/>
            <person name="Westrop G.D."/>
            <person name="Mueller S."/>
            <person name="Dessi D."/>
            <person name="Fiori P.L."/>
            <person name="Ren Q."/>
            <person name="Paulsen I."/>
            <person name="Zhang H."/>
            <person name="Bastida-Corcuera F.D."/>
            <person name="Simoes-Barbosa A."/>
            <person name="Brown M.T."/>
            <person name="Hayes R.D."/>
            <person name="Mukherjee M."/>
            <person name="Okumura C.Y."/>
            <person name="Schneider R."/>
            <person name="Smith A.J."/>
            <person name="Vanacova S."/>
            <person name="Villalvazo M."/>
            <person name="Haas B.J."/>
            <person name="Pertea M."/>
            <person name="Feldblyum T.V."/>
            <person name="Utterback T.R."/>
            <person name="Shu C.L."/>
            <person name="Osoegawa K."/>
            <person name="de Jong P.J."/>
            <person name="Hrdy I."/>
            <person name="Horvathova L."/>
            <person name="Zubacova Z."/>
            <person name="Dolezal P."/>
            <person name="Malik S.B."/>
            <person name="Logsdon J.M. Jr."/>
            <person name="Henze K."/>
            <person name="Gupta A."/>
            <person name="Wang C.C."/>
            <person name="Dunne R.L."/>
            <person name="Upcroft J.A."/>
            <person name="Upcroft P."/>
            <person name="White O."/>
            <person name="Salzberg S.L."/>
            <person name="Tang P."/>
            <person name="Chiu C.-H."/>
            <person name="Lee Y.-S."/>
            <person name="Embley T.M."/>
            <person name="Coombs G.H."/>
            <person name="Mottram J.C."/>
            <person name="Tachezy J."/>
            <person name="Fraser-Liggett C.M."/>
            <person name="Johnson P.J."/>
        </authorList>
    </citation>
    <scope>NUCLEOTIDE SEQUENCE [LARGE SCALE GENOMIC DNA]</scope>
    <source>
        <strain evidence="10">G3</strain>
    </source>
</reference>
<comment type="similarity">
    <text evidence="8">Belongs to the PPP phosphatase family.</text>
</comment>
<keyword evidence="4" id="KW-0904">Protein phosphatase</keyword>
<dbReference type="InParanoid" id="A2F242"/>
<evidence type="ECO:0000256" key="1">
    <source>
        <dbReference type="ARBA" id="ARBA00001936"/>
    </source>
</evidence>
<comment type="catalytic activity">
    <reaction evidence="6">
        <text>O-phospho-L-seryl-[protein] + H2O = L-seryl-[protein] + phosphate</text>
        <dbReference type="Rhea" id="RHEA:20629"/>
        <dbReference type="Rhea" id="RHEA-COMP:9863"/>
        <dbReference type="Rhea" id="RHEA-COMP:11604"/>
        <dbReference type="ChEBI" id="CHEBI:15377"/>
        <dbReference type="ChEBI" id="CHEBI:29999"/>
        <dbReference type="ChEBI" id="CHEBI:43474"/>
        <dbReference type="ChEBI" id="CHEBI:83421"/>
        <dbReference type="EC" id="3.1.3.16"/>
    </reaction>
</comment>
<dbReference type="OrthoDB" id="1930084at2759"/>
<reference evidence="10" key="1">
    <citation type="submission" date="2006-10" db="EMBL/GenBank/DDBJ databases">
        <authorList>
            <person name="Amadeo P."/>
            <person name="Zhao Q."/>
            <person name="Wortman J."/>
            <person name="Fraser-Liggett C."/>
            <person name="Carlton J."/>
        </authorList>
    </citation>
    <scope>NUCLEOTIDE SEQUENCE</scope>
    <source>
        <strain evidence="10">G3</strain>
    </source>
</reference>
<evidence type="ECO:0000256" key="6">
    <source>
        <dbReference type="ARBA" id="ARBA00047761"/>
    </source>
</evidence>
<evidence type="ECO:0000313" key="11">
    <source>
        <dbReference type="Proteomes" id="UP000001542"/>
    </source>
</evidence>
<dbReference type="Gene3D" id="3.60.21.10">
    <property type="match status" value="1"/>
</dbReference>
<evidence type="ECO:0000256" key="4">
    <source>
        <dbReference type="ARBA" id="ARBA00022912"/>
    </source>
</evidence>
<dbReference type="GO" id="GO:0046872">
    <property type="term" value="F:metal ion binding"/>
    <property type="evidence" value="ECO:0007669"/>
    <property type="project" value="UniProtKB-KW"/>
</dbReference>
<accession>A2F242</accession>
<dbReference type="SMR" id="A2F242"/>
<dbReference type="PRINTS" id="PR00114">
    <property type="entry name" value="STPHPHTASE"/>
</dbReference>
<name>A2F242_TRIV3</name>
<dbReference type="EMBL" id="DS113581">
    <property type="protein sequence ID" value="EAY01041.1"/>
    <property type="molecule type" value="Genomic_DNA"/>
</dbReference>
<dbReference type="VEuPathDB" id="TrichDB:TVAGG3_0971690"/>
<organism evidence="10 11">
    <name type="scientific">Trichomonas vaginalis (strain ATCC PRA-98 / G3)</name>
    <dbReference type="NCBI Taxonomy" id="412133"/>
    <lineage>
        <taxon>Eukaryota</taxon>
        <taxon>Metamonada</taxon>
        <taxon>Parabasalia</taxon>
        <taxon>Trichomonadida</taxon>
        <taxon>Trichomonadidae</taxon>
        <taxon>Trichomonas</taxon>
    </lineage>
</organism>
<dbReference type="InterPro" id="IPR029052">
    <property type="entry name" value="Metallo-depent_PP-like"/>
</dbReference>
<keyword evidence="11" id="KW-1185">Reference proteome</keyword>
<feature type="domain" description="Serine/threonine specific protein phosphatases" evidence="9">
    <location>
        <begin position="121"/>
        <end position="126"/>
    </location>
</feature>
<dbReference type="SUPFAM" id="SSF56300">
    <property type="entry name" value="Metallo-dependent phosphatases"/>
    <property type="match status" value="1"/>
</dbReference>
<evidence type="ECO:0000259" key="9">
    <source>
        <dbReference type="PROSITE" id="PS00125"/>
    </source>
</evidence>
<dbReference type="InterPro" id="IPR050341">
    <property type="entry name" value="PP1_catalytic_subunit"/>
</dbReference>
<dbReference type="Pfam" id="PF00149">
    <property type="entry name" value="Metallophos"/>
    <property type="match status" value="1"/>
</dbReference>
<evidence type="ECO:0000256" key="5">
    <source>
        <dbReference type="ARBA" id="ARBA00023211"/>
    </source>
</evidence>
<evidence type="ECO:0000256" key="3">
    <source>
        <dbReference type="ARBA" id="ARBA00022801"/>
    </source>
</evidence>
<dbReference type="eggNOG" id="KOG0374">
    <property type="taxonomic scope" value="Eukaryota"/>
</dbReference>
<evidence type="ECO:0000256" key="7">
    <source>
        <dbReference type="ARBA" id="ARBA00048336"/>
    </source>
</evidence>
<dbReference type="AlphaFoldDB" id="A2F242"/>
<dbReference type="SMART" id="SM00156">
    <property type="entry name" value="PP2Ac"/>
    <property type="match status" value="1"/>
</dbReference>
<dbReference type="RefSeq" id="XP_001330079.1">
    <property type="nucleotide sequence ID" value="XM_001330044.1"/>
</dbReference>
<dbReference type="FunFam" id="3.60.21.10:FF:000227">
    <property type="entry name" value="Serine/threonine-protein phosphatase"/>
    <property type="match status" value="1"/>
</dbReference>
<dbReference type="GO" id="GO:0005634">
    <property type="term" value="C:nucleus"/>
    <property type="evidence" value="ECO:0000318"/>
    <property type="project" value="GO_Central"/>
</dbReference>
<proteinExistence type="inferred from homology"/>
<keyword evidence="2" id="KW-0479">Metal-binding</keyword>
<dbReference type="EC" id="3.1.3.16" evidence="8"/>
<keyword evidence="5" id="KW-0464">Manganese</keyword>